<dbReference type="GeneID" id="1440956"/>
<reference evidence="6 7" key="2">
    <citation type="journal article" date="2000" name="Proc. Natl. Acad. Sci. U.S.A.">
        <title>Archaeal adaptation to higher temperatures revealed by genomic sequence of Thermoplasma volcanium.</title>
        <authorList>
            <person name="Kawashima T."/>
            <person name="Amano N."/>
            <person name="Koike H."/>
            <person name="Makino S."/>
            <person name="Higuchi S."/>
            <person name="Kawashima-Ohya Y."/>
            <person name="Watanabe K."/>
            <person name="Yamazaki M."/>
            <person name="Kanehori K."/>
            <person name="Kawamoto T."/>
            <person name="Nunoshiba T."/>
            <person name="Yamamoto Y."/>
            <person name="Aramaki H."/>
            <person name="Makino K."/>
            <person name="Suzuki M."/>
        </authorList>
    </citation>
    <scope>NUCLEOTIDE SEQUENCE [LARGE SCALE GENOMIC DNA]</scope>
    <source>
        <strain evidence="7">ATCC 51530 / DSM 4299 / JCM 9571 / NBRC 15438 / GSS1</strain>
    </source>
</reference>
<comment type="similarity">
    <text evidence="1">In the N-terminal section; belongs to the PINc/VapC protein family.</text>
</comment>
<dbReference type="Proteomes" id="UP000001017">
    <property type="component" value="Chromosome"/>
</dbReference>
<dbReference type="KEGG" id="tvo:TVG0430262"/>
<dbReference type="Gene3D" id="3.40.50.300">
    <property type="entry name" value="P-loop containing nucleotide triphosphate hydrolases"/>
    <property type="match status" value="1"/>
</dbReference>
<dbReference type="SUPFAM" id="SSF52540">
    <property type="entry name" value="P-loop containing nucleoside triphosphate hydrolases"/>
    <property type="match status" value="1"/>
</dbReference>
<dbReference type="InterPro" id="IPR003593">
    <property type="entry name" value="AAA+_ATPase"/>
</dbReference>
<dbReference type="SMART" id="SM00322">
    <property type="entry name" value="KH"/>
    <property type="match status" value="1"/>
</dbReference>
<evidence type="ECO:0000313" key="7">
    <source>
        <dbReference type="Proteomes" id="UP000001017"/>
    </source>
</evidence>
<dbReference type="NCBIfam" id="NF010335">
    <property type="entry name" value="PRK13764.1"/>
    <property type="match status" value="1"/>
</dbReference>
<dbReference type="SUPFAM" id="SSF54814">
    <property type="entry name" value="Prokaryotic type KH domain (KH-domain type II)"/>
    <property type="match status" value="1"/>
</dbReference>
<dbReference type="CDD" id="cd09878">
    <property type="entry name" value="PIN_VapC_VirB11L-ATPase-like"/>
    <property type="match status" value="1"/>
</dbReference>
<dbReference type="DNASU" id="1440956"/>
<dbReference type="PROSITE" id="PS50084">
    <property type="entry name" value="KH_TYPE_1"/>
    <property type="match status" value="1"/>
</dbReference>
<dbReference type="GO" id="GO:0003723">
    <property type="term" value="F:RNA binding"/>
    <property type="evidence" value="ECO:0007669"/>
    <property type="project" value="UniProtKB-UniRule"/>
</dbReference>
<dbReference type="InterPro" id="IPR004087">
    <property type="entry name" value="KH_dom"/>
</dbReference>
<dbReference type="SUPFAM" id="SSF88723">
    <property type="entry name" value="PIN domain-like"/>
    <property type="match status" value="1"/>
</dbReference>
<evidence type="ECO:0008006" key="8">
    <source>
        <dbReference type="Google" id="ProtNLM"/>
    </source>
</evidence>
<dbReference type="HOGENOM" id="CLU_023387_0_0_2"/>
<dbReference type="InterPro" id="IPR052041">
    <property type="entry name" value="Nucleic_acid_metab_PIN/TRAM"/>
</dbReference>
<sequence length="593" mass="66227">MNYVPDTSVIVDGRFTAFISEREGSNVILPEAMLSEIEHQANEGRAIGFAALEELKKLRKMESEGKISIEIEGERPKEWQIKRAKSGEIDEMIRQVAFQYDATLVTGDIIQRDVAIVKGITVEYLSPPEKIIKNIEEFFEETTMSVHLKAGTNPVLKDGKPGNVKYKRLDYVINRNDLENIASNIVKRGKLEPDSFIEMDALGATVVQLKNIRIVITRPPFSDDMEITAVRPIVKLGIDYYELNDKVKERLESTANGILVAGSPGAGKSTFVQALAEFFNARGKIVKTMERPRDLDVSKDITQYTELEGSMEMTGDILLLVRPDYTIFDEMRVTDDFKVYADLRLAGVGMVGVVHATRAIDALQRFIGRIELGLIPQIIDTIIYISNGQVAQVLSTEYTVKIPYGMTQEDLARPVIVVSDLITGKDLYEIYSFGEQIVVVPVKEKTESSVSRLAVDRIEDYIKKVLKSDDVEVKMVGDSRAIVRVDPKYIPKLIGRNGRNISEIEKKLGIKIDVEEAGGSSEREKAGVEIKNKIIYIDVGHPNKHVKIYLGEVPILQALSSSKGVVRIKLTTDIGNAIYNHIKNGGDIFYSID</sequence>
<dbReference type="PaxDb" id="273116-14324655"/>
<dbReference type="eggNOG" id="arCOG04116">
    <property type="taxonomic scope" value="Archaea"/>
</dbReference>
<evidence type="ECO:0000259" key="5">
    <source>
        <dbReference type="SMART" id="SM00670"/>
    </source>
</evidence>
<dbReference type="PhylomeDB" id="Q97BL5"/>
<organism evidence="6 7">
    <name type="scientific">Thermoplasma volcanium (strain ATCC 51530 / DSM 4299 / JCM 9571 / NBRC 15438 / GSS1)</name>
    <dbReference type="NCBI Taxonomy" id="273116"/>
    <lineage>
        <taxon>Archaea</taxon>
        <taxon>Methanobacteriati</taxon>
        <taxon>Thermoplasmatota</taxon>
        <taxon>Thermoplasmata</taxon>
        <taxon>Thermoplasmatales</taxon>
        <taxon>Thermoplasmataceae</taxon>
        <taxon>Thermoplasma</taxon>
    </lineage>
</organism>
<dbReference type="SMART" id="SM00670">
    <property type="entry name" value="PINc"/>
    <property type="match status" value="1"/>
</dbReference>
<gene>
    <name evidence="6" type="ORF">TVG0430262</name>
</gene>
<dbReference type="Gene3D" id="3.30.1370.10">
    <property type="entry name" value="K Homology domain, type 1"/>
    <property type="match status" value="1"/>
</dbReference>
<dbReference type="InterPro" id="IPR004088">
    <property type="entry name" value="KH_dom_type_1"/>
</dbReference>
<protein>
    <recommendedName>
        <fullName evidence="8">ATPase</fullName>
    </recommendedName>
</protein>
<dbReference type="RefSeq" id="WP_010916698.1">
    <property type="nucleotide sequence ID" value="NC_002689.2"/>
</dbReference>
<dbReference type="InterPro" id="IPR036612">
    <property type="entry name" value="KH_dom_type_1_sf"/>
</dbReference>
<name>Q97BL5_THEVO</name>
<evidence type="ECO:0000256" key="1">
    <source>
        <dbReference type="ARBA" id="ARBA00046345"/>
    </source>
</evidence>
<keyword evidence="7" id="KW-1185">Reference proteome</keyword>
<feature type="domain" description="K Homology" evidence="3">
    <location>
        <begin position="477"/>
        <end position="535"/>
    </location>
</feature>
<dbReference type="InterPro" id="IPR001482">
    <property type="entry name" value="T2SS/T4SS_dom"/>
</dbReference>
<dbReference type="SMART" id="SM00382">
    <property type="entry name" value="AAA"/>
    <property type="match status" value="1"/>
</dbReference>
<dbReference type="AlphaFoldDB" id="Q97BL5"/>
<dbReference type="InterPro" id="IPR027417">
    <property type="entry name" value="P-loop_NTPase"/>
</dbReference>
<dbReference type="PANTHER" id="PTHR11603:SF147">
    <property type="entry name" value="MEMBRANE PROTEIN"/>
    <property type="match status" value="1"/>
</dbReference>
<evidence type="ECO:0000259" key="4">
    <source>
        <dbReference type="SMART" id="SM00382"/>
    </source>
</evidence>
<feature type="domain" description="AAA+ ATPase" evidence="4">
    <location>
        <begin position="254"/>
        <end position="376"/>
    </location>
</feature>
<dbReference type="PANTHER" id="PTHR11603">
    <property type="entry name" value="AAA FAMILY ATPASE"/>
    <property type="match status" value="1"/>
</dbReference>
<dbReference type="Pfam" id="PF01850">
    <property type="entry name" value="PIN"/>
    <property type="match status" value="1"/>
</dbReference>
<dbReference type="OrthoDB" id="7146at2157"/>
<dbReference type="InterPro" id="IPR009019">
    <property type="entry name" value="KH_sf_prok-type"/>
</dbReference>
<dbReference type="Pfam" id="PF00437">
    <property type="entry name" value="T2SSE"/>
    <property type="match status" value="1"/>
</dbReference>
<accession>Q97BL5</accession>
<evidence type="ECO:0000256" key="2">
    <source>
        <dbReference type="PROSITE-ProRule" id="PRU00117"/>
    </source>
</evidence>
<dbReference type="STRING" id="273116.gene:9381219"/>
<proteinExistence type="inferred from homology"/>
<keyword evidence="2" id="KW-0694">RNA-binding</keyword>
<reference evidence="6 7" key="1">
    <citation type="journal article" date="1999" name="Proc. Jpn. Acad.">
        <title>Determination of the complete genomic DNA sequence of Thermoplasma volvanium GSS1.</title>
        <authorList>
            <person name="Kawashima T."/>
            <person name="Yamamoto Y."/>
            <person name="Aramaki H."/>
            <person name="Nunoshiba T."/>
            <person name="Kawamoto T."/>
            <person name="Watanabe K."/>
            <person name="Yamazaki M."/>
            <person name="Kanehori K."/>
            <person name="Amano N."/>
            <person name="Ohya Y."/>
            <person name="Makino K."/>
            <person name="Suzuki M."/>
        </authorList>
    </citation>
    <scope>NUCLEOTIDE SEQUENCE [LARGE SCALE GENOMIC DNA]</scope>
    <source>
        <strain evidence="7">ATCC 51530 / DSM 4299 / JCM 9571 / NBRC 15438 / GSS1</strain>
    </source>
</reference>
<dbReference type="Pfam" id="PF00013">
    <property type="entry name" value="KH_1"/>
    <property type="match status" value="1"/>
</dbReference>
<dbReference type="InterPro" id="IPR002716">
    <property type="entry name" value="PIN_dom"/>
</dbReference>
<feature type="domain" description="PIN" evidence="5">
    <location>
        <begin position="1"/>
        <end position="113"/>
    </location>
</feature>
<evidence type="ECO:0000313" key="6">
    <source>
        <dbReference type="EMBL" id="BAB59582.1"/>
    </source>
</evidence>
<dbReference type="EMBL" id="BA000011">
    <property type="protein sequence ID" value="BAB59582.1"/>
    <property type="molecule type" value="Genomic_DNA"/>
</dbReference>
<evidence type="ECO:0000259" key="3">
    <source>
        <dbReference type="SMART" id="SM00322"/>
    </source>
</evidence>
<dbReference type="InterPro" id="IPR029060">
    <property type="entry name" value="PIN-like_dom_sf"/>
</dbReference>
<dbReference type="Gene3D" id="3.40.50.1010">
    <property type="entry name" value="5'-nuclease"/>
    <property type="match status" value="1"/>
</dbReference>